<evidence type="ECO:0000313" key="3">
    <source>
        <dbReference type="Proteomes" id="UP000449547"/>
    </source>
</evidence>
<dbReference type="EMBL" id="SWFT01000050">
    <property type="protein sequence ID" value="KAA8905115.1"/>
    <property type="molecule type" value="Genomic_DNA"/>
</dbReference>
<keyword evidence="3" id="KW-1185">Reference proteome</keyword>
<organism evidence="2 3">
    <name type="scientific">Diutina rugosa</name>
    <name type="common">Yeast</name>
    <name type="synonym">Candida rugosa</name>
    <dbReference type="NCBI Taxonomy" id="5481"/>
    <lineage>
        <taxon>Eukaryota</taxon>
        <taxon>Fungi</taxon>
        <taxon>Dikarya</taxon>
        <taxon>Ascomycota</taxon>
        <taxon>Saccharomycotina</taxon>
        <taxon>Pichiomycetes</taxon>
        <taxon>Debaryomycetaceae</taxon>
        <taxon>Diutina</taxon>
    </lineage>
</organism>
<protein>
    <submittedName>
        <fullName evidence="2">Uncharacterized protein</fullName>
    </submittedName>
</protein>
<dbReference type="VEuPathDB" id="FungiDB:DIURU_001543"/>
<reference evidence="2 3" key="1">
    <citation type="submission" date="2019-07" db="EMBL/GenBank/DDBJ databases">
        <title>Genome assembly of two rare yeast pathogens: Diutina rugosa and Trichomonascus ciferrii.</title>
        <authorList>
            <person name="Mixao V."/>
            <person name="Saus E."/>
            <person name="Hansen A."/>
            <person name="Lass-Flor C."/>
            <person name="Gabaldon T."/>
        </authorList>
    </citation>
    <scope>NUCLEOTIDE SEQUENCE [LARGE SCALE GENOMIC DNA]</scope>
    <source>
        <strain evidence="2 3">CBS 613</strain>
    </source>
</reference>
<gene>
    <name evidence="2" type="ORF">DIURU_001543</name>
</gene>
<dbReference type="GeneID" id="54780196"/>
<evidence type="ECO:0000313" key="2">
    <source>
        <dbReference type="EMBL" id="KAA8905115.1"/>
    </source>
</evidence>
<dbReference type="Proteomes" id="UP000449547">
    <property type="component" value="Unassembled WGS sequence"/>
</dbReference>
<feature type="region of interest" description="Disordered" evidence="1">
    <location>
        <begin position="510"/>
        <end position="591"/>
    </location>
</feature>
<feature type="region of interest" description="Disordered" evidence="1">
    <location>
        <begin position="220"/>
        <end position="254"/>
    </location>
</feature>
<evidence type="ECO:0000256" key="1">
    <source>
        <dbReference type="SAM" id="MobiDB-lite"/>
    </source>
</evidence>
<name>A0A642UTI8_DIURU</name>
<dbReference type="AlphaFoldDB" id="A0A642UTI8"/>
<dbReference type="RefSeq" id="XP_034013501.1">
    <property type="nucleotide sequence ID" value="XM_034154098.1"/>
</dbReference>
<proteinExistence type="predicted"/>
<dbReference type="OrthoDB" id="4018768at2759"/>
<sequence length="644" mass="71346">MTQLDRIMDYVDAINTRSSQILDTMDSAASVMARIQMYHDSIADYDHDIDDIRDVLLDNVTSIHQLNQLYEKCYLLEANLASNDGFTNHTTFEHLTTEFQYVVKGLARNDAYDATATATNQRSIYQLSELDSPLLNQQTKQTDQYVDDSSSHTLHDSSAEDINVVSAKLSMSNLKLKPIKCHNTKVNKKKSKYRLSSIYTLNPFAVPSDVTTPVIDNMAQFKPNPDLDDLQTPDITQNEFPAPDKEEGEEDEDDIEDNIEEDDGIVYGVVQDTSPMFKRTIRGGGKISLHKSASLPDISFDQPYLTDDHYEQEPPTTQREFQRRLAHFISCNALPDMPQSSPGGLNREPQFTAYDDSDIESISSDDTFGQAPTSASSLTNLDEYLRKSRVDINDVAPELPTKTSSHDSFLDKRTVTVSASVYHTPTIMCNTAPIVEPSAVCASFSGNTNGFGSSKQLLSSMINRQPAPKRSSAVVTTSVGRSAPVAMAGPRPVLSPSHISSSISNFWNSLSASPSSSPTKRKRRSPPPSSQNPPRSNPADDLTNSFLELMRRSKEKQAQPSPPPDRLRQIQSQPRHGPIKPVNPLSEKRRPIRIPGAIPGARSSLIIGERGALINHGESSIFHRPRMSQVRQRALSEALSQSLQ</sequence>
<accession>A0A642UTI8</accession>
<comment type="caution">
    <text evidence="2">The sequence shown here is derived from an EMBL/GenBank/DDBJ whole genome shotgun (WGS) entry which is preliminary data.</text>
</comment>